<feature type="domain" description="Calcineurin-like phosphoesterase" evidence="1">
    <location>
        <begin position="3"/>
        <end position="139"/>
    </location>
</feature>
<evidence type="ECO:0000259" key="1">
    <source>
        <dbReference type="Pfam" id="PF12850"/>
    </source>
</evidence>
<evidence type="ECO:0000313" key="2">
    <source>
        <dbReference type="EMBL" id="KKN90589.1"/>
    </source>
</evidence>
<gene>
    <name evidence="2" type="ORF">LCGC14_0227310</name>
</gene>
<dbReference type="Gene3D" id="3.60.21.10">
    <property type="match status" value="1"/>
</dbReference>
<dbReference type="AlphaFoldDB" id="A0A0F9UFZ2"/>
<dbReference type="Pfam" id="PF12850">
    <property type="entry name" value="Metallophos_2"/>
    <property type="match status" value="1"/>
</dbReference>
<dbReference type="PANTHER" id="PTHR11124">
    <property type="entry name" value="VACUOLAR SORTING PROTEIN VPS29"/>
    <property type="match status" value="1"/>
</dbReference>
<proteinExistence type="predicted"/>
<dbReference type="InterPro" id="IPR024654">
    <property type="entry name" value="Calcineurin-like_PHP_lpxH"/>
</dbReference>
<dbReference type="NCBIfam" id="TIGR00040">
    <property type="entry name" value="yfcE"/>
    <property type="match status" value="1"/>
</dbReference>
<dbReference type="InterPro" id="IPR000979">
    <property type="entry name" value="Phosphodiesterase_MJ0936/Vps29"/>
</dbReference>
<dbReference type="EMBL" id="LAZR01000109">
    <property type="protein sequence ID" value="KKN90589.1"/>
    <property type="molecule type" value="Genomic_DNA"/>
</dbReference>
<comment type="caution">
    <text evidence="2">The sequence shown here is derived from an EMBL/GenBank/DDBJ whole genome shotgun (WGS) entry which is preliminary data.</text>
</comment>
<protein>
    <recommendedName>
        <fullName evidence="1">Calcineurin-like phosphoesterase domain-containing protein</fullName>
    </recommendedName>
</protein>
<dbReference type="InterPro" id="IPR029052">
    <property type="entry name" value="Metallo-depent_PP-like"/>
</dbReference>
<name>A0A0F9UFZ2_9ZZZZ</name>
<reference evidence="2" key="1">
    <citation type="journal article" date="2015" name="Nature">
        <title>Complex archaea that bridge the gap between prokaryotes and eukaryotes.</title>
        <authorList>
            <person name="Spang A."/>
            <person name="Saw J.H."/>
            <person name="Jorgensen S.L."/>
            <person name="Zaremba-Niedzwiedzka K."/>
            <person name="Martijn J."/>
            <person name="Lind A.E."/>
            <person name="van Eijk R."/>
            <person name="Schleper C."/>
            <person name="Guy L."/>
            <person name="Ettema T.J."/>
        </authorList>
    </citation>
    <scope>NUCLEOTIDE SEQUENCE</scope>
</reference>
<organism evidence="2">
    <name type="scientific">marine sediment metagenome</name>
    <dbReference type="NCBI Taxonomy" id="412755"/>
    <lineage>
        <taxon>unclassified sequences</taxon>
        <taxon>metagenomes</taxon>
        <taxon>ecological metagenomes</taxon>
    </lineage>
</organism>
<accession>A0A0F9UFZ2</accession>
<dbReference type="SUPFAM" id="SSF56300">
    <property type="entry name" value="Metallo-dependent phosphatases"/>
    <property type="match status" value="1"/>
</dbReference>
<sequence length="167" mass="17827">MLRVGLISDTHGLLRPEAKAFLKGCDHIIHAGDIMDESILEELAQLAPVTAVRGNNDQGDWADKLSETELIQFEQVHICVIHDLAEMNIESGSVAARVVVSGHSHKPSITENDGVLYVNPGSAGPRRFKLPVAVAELSIDGDSVSARLVELDVGASAKPSNRKTSAT</sequence>